<dbReference type="PANTHER" id="PTHR43201:SF32">
    <property type="entry name" value="2-SUCCINYLBENZOATE--COA LIGASE, CHLOROPLASTIC_PEROXISOMAL"/>
    <property type="match status" value="1"/>
</dbReference>
<dbReference type="GO" id="GO:0004467">
    <property type="term" value="F:long-chain fatty acid-CoA ligase activity"/>
    <property type="evidence" value="ECO:0007669"/>
    <property type="project" value="UniProtKB-EC"/>
</dbReference>
<evidence type="ECO:0000259" key="2">
    <source>
        <dbReference type="Pfam" id="PF13193"/>
    </source>
</evidence>
<dbReference type="InterPro" id="IPR045851">
    <property type="entry name" value="AMP-bd_C_sf"/>
</dbReference>
<dbReference type="RefSeq" id="WP_307690841.1">
    <property type="nucleotide sequence ID" value="NZ_JAUSRO010000010.1"/>
</dbReference>
<dbReference type="Gene3D" id="3.30.300.30">
    <property type="match status" value="1"/>
</dbReference>
<evidence type="ECO:0000313" key="4">
    <source>
        <dbReference type="Proteomes" id="UP001226867"/>
    </source>
</evidence>
<protein>
    <submittedName>
        <fullName evidence="3">Long-chain acyl-CoA synthetase</fullName>
        <ecNumber evidence="3">6.2.1.3</ecNumber>
    </submittedName>
</protein>
<dbReference type="InterPro" id="IPR042099">
    <property type="entry name" value="ANL_N_sf"/>
</dbReference>
<name>A0ABT9SCB2_9BURK</name>
<dbReference type="CDD" id="cd04433">
    <property type="entry name" value="AFD_class_I"/>
    <property type="match status" value="1"/>
</dbReference>
<keyword evidence="3" id="KW-0436">Ligase</keyword>
<dbReference type="SUPFAM" id="SSF47336">
    <property type="entry name" value="ACP-like"/>
    <property type="match status" value="1"/>
</dbReference>
<dbReference type="PROSITE" id="PS00455">
    <property type="entry name" value="AMP_BINDING"/>
    <property type="match status" value="1"/>
</dbReference>
<dbReference type="EMBL" id="JAUSRO010000010">
    <property type="protein sequence ID" value="MDP9901052.1"/>
    <property type="molecule type" value="Genomic_DNA"/>
</dbReference>
<evidence type="ECO:0000313" key="3">
    <source>
        <dbReference type="EMBL" id="MDP9901052.1"/>
    </source>
</evidence>
<dbReference type="EC" id="6.2.1.3" evidence="3"/>
<dbReference type="InterPro" id="IPR000873">
    <property type="entry name" value="AMP-dep_synth/lig_dom"/>
</dbReference>
<dbReference type="InterPro" id="IPR025110">
    <property type="entry name" value="AMP-bd_C"/>
</dbReference>
<organism evidence="3 4">
    <name type="scientific">Variovorax ginsengisoli</name>
    <dbReference type="NCBI Taxonomy" id="363844"/>
    <lineage>
        <taxon>Bacteria</taxon>
        <taxon>Pseudomonadati</taxon>
        <taxon>Pseudomonadota</taxon>
        <taxon>Betaproteobacteria</taxon>
        <taxon>Burkholderiales</taxon>
        <taxon>Comamonadaceae</taxon>
        <taxon>Variovorax</taxon>
    </lineage>
</organism>
<dbReference type="InterPro" id="IPR036736">
    <property type="entry name" value="ACP-like_sf"/>
</dbReference>
<dbReference type="Gene3D" id="3.40.50.12780">
    <property type="entry name" value="N-terminal domain of ligase-like"/>
    <property type="match status" value="1"/>
</dbReference>
<accession>A0ABT9SCB2</accession>
<dbReference type="Gene3D" id="1.10.1200.10">
    <property type="entry name" value="ACP-like"/>
    <property type="match status" value="1"/>
</dbReference>
<dbReference type="PANTHER" id="PTHR43201">
    <property type="entry name" value="ACYL-COA SYNTHETASE"/>
    <property type="match status" value="1"/>
</dbReference>
<dbReference type="Pfam" id="PF13193">
    <property type="entry name" value="AMP-binding_C"/>
    <property type="match status" value="1"/>
</dbReference>
<evidence type="ECO:0000259" key="1">
    <source>
        <dbReference type="Pfam" id="PF00501"/>
    </source>
</evidence>
<dbReference type="Proteomes" id="UP001226867">
    <property type="component" value="Unassembled WGS sequence"/>
</dbReference>
<sequence>MTNPLDTWLETATAQPEKKPFWYHGDRELGYGDFLRKIAATHAWFDSLGARPGQRVLLATDLDQELLALLLGAWSAALTVVVVNAQSTGPEMQQAVRDVEPDFILTGNPSLFDAGAIGRPCPVITIGVAPAKAGFLGKLLKARPAAPATGYPAELAGLAPARQRVPVDAGADALVLYSSGTTGLPKGMVLSFAAIHNNLKAIGQRMGYGPDCRIHNSLPLHHADGLLHGPLLVLCFGATLVRSRRFSMADIEEYVGEMYRRQITHLVTVPVLMGLIHQHASAFEGLFQWPGFRTAVSTAGPLDETLWARVEQDLNIRLCNVYGLSETTIAATISGPDDASHRRGTVGTPLTGVEVVVRAPDGTTVPDGSHGEVFIRSNALFSRYLHQPEATAAVLVDGWMKTGDLGYRAPDGTLSIVGRIKNIVIKGGENINPEEVGARLLAHPGIHQAQVLGLPDARFGETLVAAVVLGDAALSDAEILAHCASHLSAAKLPAHVIRFTQLPLGPSGKVQREVLKALCIERLLQARQERSADSAAPEVQSSVLRLAEQVFQAKPDSITLDSAPDNTLGWDSLGHLNFITAVEGRFGIHFSAVEMMRLANMRLIVELARDKVTGRQS</sequence>
<feature type="domain" description="AMP-binding enzyme C-terminal" evidence="2">
    <location>
        <begin position="436"/>
        <end position="509"/>
    </location>
</feature>
<feature type="domain" description="AMP-dependent synthetase/ligase" evidence="1">
    <location>
        <begin position="11"/>
        <end position="385"/>
    </location>
</feature>
<comment type="caution">
    <text evidence="3">The sequence shown here is derived from an EMBL/GenBank/DDBJ whole genome shotgun (WGS) entry which is preliminary data.</text>
</comment>
<reference evidence="3 4" key="1">
    <citation type="submission" date="2023-07" db="EMBL/GenBank/DDBJ databases">
        <title>Sorghum-associated microbial communities from plants grown in Nebraska, USA.</title>
        <authorList>
            <person name="Schachtman D."/>
        </authorList>
    </citation>
    <scope>NUCLEOTIDE SEQUENCE [LARGE SCALE GENOMIC DNA]</scope>
    <source>
        <strain evidence="3 4">DS1607</strain>
    </source>
</reference>
<dbReference type="Pfam" id="PF00501">
    <property type="entry name" value="AMP-binding"/>
    <property type="match status" value="1"/>
</dbReference>
<dbReference type="SUPFAM" id="SSF56801">
    <property type="entry name" value="Acetyl-CoA synthetase-like"/>
    <property type="match status" value="1"/>
</dbReference>
<gene>
    <name evidence="3" type="ORF">J2W36_003318</name>
</gene>
<dbReference type="InterPro" id="IPR020845">
    <property type="entry name" value="AMP-binding_CS"/>
</dbReference>
<keyword evidence="4" id="KW-1185">Reference proteome</keyword>
<proteinExistence type="predicted"/>